<keyword evidence="2" id="KW-0813">Transport</keyword>
<dbReference type="AlphaFoldDB" id="A0A1M6F7N3"/>
<name>A0A1M6F7N3_MALRU</name>
<organism evidence="11 12">
    <name type="scientific">Malonomonas rubra DSM 5091</name>
    <dbReference type="NCBI Taxonomy" id="1122189"/>
    <lineage>
        <taxon>Bacteria</taxon>
        <taxon>Pseudomonadati</taxon>
        <taxon>Thermodesulfobacteriota</taxon>
        <taxon>Desulfuromonadia</taxon>
        <taxon>Desulfuromonadales</taxon>
        <taxon>Geopsychrobacteraceae</taxon>
        <taxon>Malonomonas</taxon>
    </lineage>
</organism>
<dbReference type="Proteomes" id="UP000184171">
    <property type="component" value="Unassembled WGS sequence"/>
</dbReference>
<protein>
    <submittedName>
        <fullName evidence="11">Nucleoside ABC transporter ATP-binding protein</fullName>
    </submittedName>
</protein>
<evidence type="ECO:0000256" key="6">
    <source>
        <dbReference type="ARBA" id="ARBA00022741"/>
    </source>
</evidence>
<evidence type="ECO:0000256" key="2">
    <source>
        <dbReference type="ARBA" id="ARBA00022448"/>
    </source>
</evidence>
<dbReference type="OrthoDB" id="9809450at2"/>
<keyword evidence="9" id="KW-0472">Membrane</keyword>
<evidence type="ECO:0000256" key="8">
    <source>
        <dbReference type="ARBA" id="ARBA00022967"/>
    </source>
</evidence>
<dbReference type="InterPro" id="IPR003593">
    <property type="entry name" value="AAA+_ATPase"/>
</dbReference>
<keyword evidence="4" id="KW-0762">Sugar transport</keyword>
<dbReference type="STRING" id="1122189.SAMN02745165_01181"/>
<feature type="domain" description="ABC transporter" evidence="10">
    <location>
        <begin position="5"/>
        <end position="239"/>
    </location>
</feature>
<dbReference type="FunFam" id="3.40.50.300:FF:000127">
    <property type="entry name" value="Ribose import ATP-binding protein RbsA"/>
    <property type="match status" value="1"/>
</dbReference>
<comment type="subcellular location">
    <subcellularLocation>
        <location evidence="1">Cell membrane</location>
        <topology evidence="1">Peripheral membrane protein</topology>
    </subcellularLocation>
</comment>
<dbReference type="PANTHER" id="PTHR43790:SF4">
    <property type="entry name" value="GUANOSINE IMPORT ATP-BINDING PROTEIN NUPO"/>
    <property type="match status" value="1"/>
</dbReference>
<gene>
    <name evidence="11" type="ORF">SAMN02745165_01181</name>
</gene>
<dbReference type="Pfam" id="PF00005">
    <property type="entry name" value="ABC_tran"/>
    <property type="match status" value="2"/>
</dbReference>
<accession>A0A1M6F7N3</accession>
<keyword evidence="5" id="KW-0677">Repeat</keyword>
<dbReference type="InterPro" id="IPR003439">
    <property type="entry name" value="ABC_transporter-like_ATP-bd"/>
</dbReference>
<feature type="domain" description="ABC transporter" evidence="10">
    <location>
        <begin position="256"/>
        <end position="500"/>
    </location>
</feature>
<sequence>MPDLLQIENIRKTFPGVVALDDVSFSVSPGEIHTLLGENGAGKSTLMNVLTGLYHPDRGSISIDGEEVHFASPRDSLARGIGMVHQHFMLVPAHSVFENILLALDNVPNFFNRKEYKQKIAALIDEFGLDLDLDSPVWKLSIGAQQWIELIKLLMRDCRLLILDEPTAVLTPQEADRLFTVLERLKKQGKSIIFISHKMREVMKISDRVTILKKGHSITTLQRGDYDENRLASLMIGNDKIPQWQKNLQMSDEIVLEIEKLSVRNDRGLSDLESFDLQLKKGEILGIAGVAGNGQKALAEVLTGLKNANSGKILAKGEDITNSDAKKSYIAGIAHIPEDRKSIGIAPDMSVDENLIMKSFKSGAFSRWIFQDKGAIRRNASEKIEQFAIKSGPDGTPVRYLSGGNIQKVIIARELSEAPAVLVALYPTRGLDIGSAEYVHKVIADGADEGMSTILIAEDLDELLKLSDRIAVMFRGQLVGYVDPRNTTREEIGLMMSGEKQGGAACN</sequence>
<dbReference type="GO" id="GO:0005886">
    <property type="term" value="C:plasma membrane"/>
    <property type="evidence" value="ECO:0007669"/>
    <property type="project" value="UniProtKB-SubCell"/>
</dbReference>
<evidence type="ECO:0000313" key="12">
    <source>
        <dbReference type="Proteomes" id="UP000184171"/>
    </source>
</evidence>
<keyword evidence="6" id="KW-0547">Nucleotide-binding</keyword>
<dbReference type="GO" id="GO:0016887">
    <property type="term" value="F:ATP hydrolysis activity"/>
    <property type="evidence" value="ECO:0007669"/>
    <property type="project" value="InterPro"/>
</dbReference>
<keyword evidence="12" id="KW-1185">Reference proteome</keyword>
<dbReference type="EMBL" id="FQZT01000003">
    <property type="protein sequence ID" value="SHI93671.1"/>
    <property type="molecule type" value="Genomic_DNA"/>
</dbReference>
<dbReference type="RefSeq" id="WP_072906730.1">
    <property type="nucleotide sequence ID" value="NZ_FQZT01000003.1"/>
</dbReference>
<dbReference type="SUPFAM" id="SSF52540">
    <property type="entry name" value="P-loop containing nucleoside triphosphate hydrolases"/>
    <property type="match status" value="2"/>
</dbReference>
<dbReference type="GO" id="GO:0005524">
    <property type="term" value="F:ATP binding"/>
    <property type="evidence" value="ECO:0007669"/>
    <property type="project" value="UniProtKB-KW"/>
</dbReference>
<keyword evidence="3" id="KW-1003">Cell membrane</keyword>
<evidence type="ECO:0000256" key="9">
    <source>
        <dbReference type="ARBA" id="ARBA00023136"/>
    </source>
</evidence>
<evidence type="ECO:0000256" key="4">
    <source>
        <dbReference type="ARBA" id="ARBA00022597"/>
    </source>
</evidence>
<dbReference type="InterPro" id="IPR017871">
    <property type="entry name" value="ABC_transporter-like_CS"/>
</dbReference>
<dbReference type="Gene3D" id="3.40.50.300">
    <property type="entry name" value="P-loop containing nucleotide triphosphate hydrolases"/>
    <property type="match status" value="2"/>
</dbReference>
<evidence type="ECO:0000259" key="10">
    <source>
        <dbReference type="PROSITE" id="PS50893"/>
    </source>
</evidence>
<keyword evidence="7 11" id="KW-0067">ATP-binding</keyword>
<dbReference type="CDD" id="cd03216">
    <property type="entry name" value="ABC_Carb_Monos_I"/>
    <property type="match status" value="1"/>
</dbReference>
<dbReference type="PANTHER" id="PTHR43790">
    <property type="entry name" value="CARBOHYDRATE TRANSPORT ATP-BINDING PROTEIN MG119-RELATED"/>
    <property type="match status" value="1"/>
</dbReference>
<evidence type="ECO:0000256" key="7">
    <source>
        <dbReference type="ARBA" id="ARBA00022840"/>
    </source>
</evidence>
<dbReference type="InterPro" id="IPR027417">
    <property type="entry name" value="P-loop_NTPase"/>
</dbReference>
<dbReference type="SMART" id="SM00382">
    <property type="entry name" value="AAA"/>
    <property type="match status" value="1"/>
</dbReference>
<evidence type="ECO:0000256" key="1">
    <source>
        <dbReference type="ARBA" id="ARBA00004202"/>
    </source>
</evidence>
<keyword evidence="8" id="KW-1278">Translocase</keyword>
<dbReference type="InterPro" id="IPR050107">
    <property type="entry name" value="ABC_carbohydrate_import_ATPase"/>
</dbReference>
<evidence type="ECO:0000256" key="5">
    <source>
        <dbReference type="ARBA" id="ARBA00022737"/>
    </source>
</evidence>
<evidence type="ECO:0000256" key="3">
    <source>
        <dbReference type="ARBA" id="ARBA00022475"/>
    </source>
</evidence>
<reference evidence="11 12" key="1">
    <citation type="submission" date="2016-11" db="EMBL/GenBank/DDBJ databases">
        <authorList>
            <person name="Jaros S."/>
            <person name="Januszkiewicz K."/>
            <person name="Wedrychowicz H."/>
        </authorList>
    </citation>
    <scope>NUCLEOTIDE SEQUENCE [LARGE SCALE GENOMIC DNA]</scope>
    <source>
        <strain evidence="11 12">DSM 5091</strain>
    </source>
</reference>
<evidence type="ECO:0000313" key="11">
    <source>
        <dbReference type="EMBL" id="SHI93671.1"/>
    </source>
</evidence>
<dbReference type="PROSITE" id="PS00211">
    <property type="entry name" value="ABC_TRANSPORTER_1"/>
    <property type="match status" value="1"/>
</dbReference>
<dbReference type="CDD" id="cd03215">
    <property type="entry name" value="ABC_Carb_Monos_II"/>
    <property type="match status" value="1"/>
</dbReference>
<proteinExistence type="predicted"/>
<dbReference type="PROSITE" id="PS50893">
    <property type="entry name" value="ABC_TRANSPORTER_2"/>
    <property type="match status" value="2"/>
</dbReference>